<dbReference type="GeneID" id="108835326"/>
<reference evidence="3 4" key="2">
    <citation type="submission" date="2025-04" db="UniProtKB">
        <authorList>
            <consortium name="RefSeq"/>
        </authorList>
    </citation>
    <scope>IDENTIFICATION</scope>
    <source>
        <tissue evidence="3 4">Leaf</tissue>
    </source>
</reference>
<dbReference type="PROSITE" id="PS50181">
    <property type="entry name" value="FBOX"/>
    <property type="match status" value="1"/>
</dbReference>
<feature type="domain" description="F-box" evidence="1">
    <location>
        <begin position="1"/>
        <end position="45"/>
    </location>
</feature>
<evidence type="ECO:0000259" key="1">
    <source>
        <dbReference type="PROSITE" id="PS50181"/>
    </source>
</evidence>
<dbReference type="Gene3D" id="1.20.1280.50">
    <property type="match status" value="1"/>
</dbReference>
<evidence type="ECO:0000313" key="4">
    <source>
        <dbReference type="RefSeq" id="XP_056843745.1"/>
    </source>
</evidence>
<dbReference type="OrthoDB" id="1021741at2759"/>
<organism evidence="2 3">
    <name type="scientific">Raphanus sativus</name>
    <name type="common">Radish</name>
    <name type="synonym">Raphanus raphanistrum var. sativus</name>
    <dbReference type="NCBI Taxonomy" id="3726"/>
    <lineage>
        <taxon>Eukaryota</taxon>
        <taxon>Viridiplantae</taxon>
        <taxon>Streptophyta</taxon>
        <taxon>Embryophyta</taxon>
        <taxon>Tracheophyta</taxon>
        <taxon>Spermatophyta</taxon>
        <taxon>Magnoliopsida</taxon>
        <taxon>eudicotyledons</taxon>
        <taxon>Gunneridae</taxon>
        <taxon>Pentapetalae</taxon>
        <taxon>rosids</taxon>
        <taxon>malvids</taxon>
        <taxon>Brassicales</taxon>
        <taxon>Brassicaceae</taxon>
        <taxon>Brassiceae</taxon>
        <taxon>Raphanus</taxon>
    </lineage>
</organism>
<dbReference type="PANTHER" id="PTHR31672:SF13">
    <property type="entry name" value="F-BOX PROTEIN CPR30-LIKE"/>
    <property type="match status" value="1"/>
</dbReference>
<dbReference type="KEGG" id="rsz:130496030"/>
<dbReference type="Pfam" id="PF07734">
    <property type="entry name" value="FBA_1"/>
    <property type="match status" value="1"/>
</dbReference>
<evidence type="ECO:0000313" key="3">
    <source>
        <dbReference type="RefSeq" id="XP_018464098.1"/>
    </source>
</evidence>
<accession>A0A6J0LWA4</accession>
<dbReference type="InterPro" id="IPR036047">
    <property type="entry name" value="F-box-like_dom_sf"/>
</dbReference>
<reference evidence="2" key="1">
    <citation type="journal article" date="2019" name="Database">
        <title>The radish genome database (RadishGD): an integrated information resource for radish genomics.</title>
        <authorList>
            <person name="Yu H.J."/>
            <person name="Baek S."/>
            <person name="Lee Y.J."/>
            <person name="Cho A."/>
            <person name="Mun J.H."/>
        </authorList>
    </citation>
    <scope>NUCLEOTIDE SEQUENCE [LARGE SCALE GENOMIC DNA]</scope>
    <source>
        <strain evidence="2">cv. WK10039</strain>
    </source>
</reference>
<gene>
    <name evidence="3" type="primary">LOC108835326</name>
    <name evidence="4" type="synonym">LOC130496030</name>
</gene>
<dbReference type="RefSeq" id="XP_056843745.1">
    <property type="nucleotide sequence ID" value="XM_056987765.1"/>
</dbReference>
<dbReference type="KEGG" id="rsz:108835326"/>
<protein>
    <submittedName>
        <fullName evidence="3 4">F-box/kelch-repeat protein At3g16740-like</fullName>
    </submittedName>
</protein>
<evidence type="ECO:0000313" key="2">
    <source>
        <dbReference type="Proteomes" id="UP000504610"/>
    </source>
</evidence>
<dbReference type="Proteomes" id="UP000504610">
    <property type="component" value="Chromosome 6"/>
</dbReference>
<dbReference type="InterPro" id="IPR001810">
    <property type="entry name" value="F-box_dom"/>
</dbReference>
<proteinExistence type="predicted"/>
<sequence>MMSDLPRDMEEEVLSKLPMTSLRRVRFTCKRWNNTLSKDRSFTKKYRDEAAKRKEYQVVMMLEYKVYLMSINLFNPSPSIEPIGKLVSLDNAAHDGVDIIKIFHCEGLLLCVTKDRTRLVVWNPFSGQTRWIQPRDSYHIYDRYALGYENKIKYSQRSHKVLRFVYGYYGKPKGPPVCECEIFSLNSNSWKVVDFNPDWHIHLFYSGLSLKGNTYLFAEEKLALQERTGRLFLLCFNFTTESFGPRLRLPFRGRYGDTLSLSSVREEQLAVLFQKIGAYTLKIWISSKVGPNAVSWNKVFLSVDMKPLIGSRFQNFSASFFVDEKKKVVVVIDIRAYNSTFRNLAYVIGENGYFKTVDLGDSANSNCWSPIVCSYVPSSVKI</sequence>
<dbReference type="InterPro" id="IPR017451">
    <property type="entry name" value="F-box-assoc_interact_dom"/>
</dbReference>
<dbReference type="InterPro" id="IPR006527">
    <property type="entry name" value="F-box-assoc_dom_typ1"/>
</dbReference>
<dbReference type="NCBIfam" id="TIGR01640">
    <property type="entry name" value="F_box_assoc_1"/>
    <property type="match status" value="1"/>
</dbReference>
<dbReference type="SMART" id="SM00256">
    <property type="entry name" value="FBOX"/>
    <property type="match status" value="1"/>
</dbReference>
<dbReference type="SUPFAM" id="SSF81383">
    <property type="entry name" value="F-box domain"/>
    <property type="match status" value="1"/>
</dbReference>
<dbReference type="RefSeq" id="XP_018464098.1">
    <property type="nucleotide sequence ID" value="XM_018608596.2"/>
</dbReference>
<name>A0A6J0LWA4_RAPSA</name>
<dbReference type="AlphaFoldDB" id="A0A6J0LWA4"/>
<dbReference type="PANTHER" id="PTHR31672">
    <property type="entry name" value="BNACNNG10540D PROTEIN"/>
    <property type="match status" value="1"/>
</dbReference>
<keyword evidence="2" id="KW-1185">Reference proteome</keyword>
<dbReference type="Pfam" id="PF00646">
    <property type="entry name" value="F-box"/>
    <property type="match status" value="1"/>
</dbReference>
<dbReference type="InterPro" id="IPR050796">
    <property type="entry name" value="SCF_F-box_component"/>
</dbReference>